<dbReference type="SUPFAM" id="SSF55729">
    <property type="entry name" value="Acyl-CoA N-acyltransferases (Nat)"/>
    <property type="match status" value="1"/>
</dbReference>
<dbReference type="Pfam" id="PF13302">
    <property type="entry name" value="Acetyltransf_3"/>
    <property type="match status" value="1"/>
</dbReference>
<dbReference type="GO" id="GO:0016747">
    <property type="term" value="F:acyltransferase activity, transferring groups other than amino-acyl groups"/>
    <property type="evidence" value="ECO:0007669"/>
    <property type="project" value="InterPro"/>
</dbReference>
<gene>
    <name evidence="2" type="ORF">SDC9_114384</name>
</gene>
<comment type="caution">
    <text evidence="2">The sequence shown here is derived from an EMBL/GenBank/DDBJ whole genome shotgun (WGS) entry which is preliminary data.</text>
</comment>
<dbReference type="AlphaFoldDB" id="A0A645BQI7"/>
<dbReference type="Gene3D" id="3.40.630.30">
    <property type="match status" value="1"/>
</dbReference>
<proteinExistence type="predicted"/>
<sequence>MNCTYRNLTIRNANAKDCSLLATWWNDGSVMAHAGFPYGLNTNSNKIENQIANDSDETKRRLILERDNEPIGEMSFTVQQKTIVEIGIKICDVHEQNKGLGKLFLSMLITELYKNKKITKIILDTNLENKRAQHVYETLGFKKICTKYDSWTDQLGNKQSVVDYELLRDDFISFLKD</sequence>
<evidence type="ECO:0000259" key="1">
    <source>
        <dbReference type="PROSITE" id="PS51186"/>
    </source>
</evidence>
<dbReference type="PANTHER" id="PTHR43415">
    <property type="entry name" value="SPERMIDINE N(1)-ACETYLTRANSFERASE"/>
    <property type="match status" value="1"/>
</dbReference>
<protein>
    <recommendedName>
        <fullName evidence="1">N-acetyltransferase domain-containing protein</fullName>
    </recommendedName>
</protein>
<dbReference type="PANTHER" id="PTHR43415:SF3">
    <property type="entry name" value="GNAT-FAMILY ACETYLTRANSFERASE"/>
    <property type="match status" value="1"/>
</dbReference>
<dbReference type="CDD" id="cd04301">
    <property type="entry name" value="NAT_SF"/>
    <property type="match status" value="1"/>
</dbReference>
<organism evidence="2">
    <name type="scientific">bioreactor metagenome</name>
    <dbReference type="NCBI Taxonomy" id="1076179"/>
    <lineage>
        <taxon>unclassified sequences</taxon>
        <taxon>metagenomes</taxon>
        <taxon>ecological metagenomes</taxon>
    </lineage>
</organism>
<dbReference type="InterPro" id="IPR000182">
    <property type="entry name" value="GNAT_dom"/>
</dbReference>
<evidence type="ECO:0000313" key="2">
    <source>
        <dbReference type="EMBL" id="MPM67462.1"/>
    </source>
</evidence>
<name>A0A645BQI7_9ZZZZ</name>
<dbReference type="EMBL" id="VSSQ01021706">
    <property type="protein sequence ID" value="MPM67462.1"/>
    <property type="molecule type" value="Genomic_DNA"/>
</dbReference>
<dbReference type="InterPro" id="IPR016181">
    <property type="entry name" value="Acyl_CoA_acyltransferase"/>
</dbReference>
<dbReference type="PROSITE" id="PS51186">
    <property type="entry name" value="GNAT"/>
    <property type="match status" value="1"/>
</dbReference>
<feature type="domain" description="N-acetyltransferase" evidence="1">
    <location>
        <begin position="8"/>
        <end position="169"/>
    </location>
</feature>
<reference evidence="2" key="1">
    <citation type="submission" date="2019-08" db="EMBL/GenBank/DDBJ databases">
        <authorList>
            <person name="Kucharzyk K."/>
            <person name="Murdoch R.W."/>
            <person name="Higgins S."/>
            <person name="Loffler F."/>
        </authorList>
    </citation>
    <scope>NUCLEOTIDE SEQUENCE</scope>
</reference>
<accession>A0A645BQI7</accession>